<reference evidence="5" key="1">
    <citation type="submission" date="2016-12" db="EMBL/GenBank/DDBJ databases">
        <title>The genomes of Aspergillus section Nigri reveals drivers in fungal speciation.</title>
        <authorList>
            <consortium name="DOE Joint Genome Institute"/>
            <person name="Vesth T.C."/>
            <person name="Nybo J."/>
            <person name="Theobald S."/>
            <person name="Brandl J."/>
            <person name="Frisvad J.C."/>
            <person name="Nielsen K.F."/>
            <person name="Lyhne E.K."/>
            <person name="Kogle M.E."/>
            <person name="Kuo A."/>
            <person name="Riley R."/>
            <person name="Clum A."/>
            <person name="Nolan M."/>
            <person name="Lipzen A."/>
            <person name="Salamov A."/>
            <person name="Henrissat B."/>
            <person name="Wiebenga A."/>
            <person name="De vries R.P."/>
            <person name="Grigoriev I.V."/>
            <person name="Mortensen U.H."/>
            <person name="Andersen M.R."/>
            <person name="Baker S.E."/>
        </authorList>
    </citation>
    <scope>NUCLEOTIDE SEQUENCE</scope>
    <source>
        <strain evidence="5">CBS 122712</strain>
    </source>
</reference>
<dbReference type="InterPro" id="IPR018466">
    <property type="entry name" value="Kre9/Knh1-like_N"/>
</dbReference>
<organism evidence="5 6">
    <name type="scientific">Aspergillus eucalypticola (strain CBS 122712 / IBT 29274)</name>
    <dbReference type="NCBI Taxonomy" id="1448314"/>
    <lineage>
        <taxon>Eukaryota</taxon>
        <taxon>Fungi</taxon>
        <taxon>Dikarya</taxon>
        <taxon>Ascomycota</taxon>
        <taxon>Pezizomycotina</taxon>
        <taxon>Eurotiomycetes</taxon>
        <taxon>Eurotiomycetidae</taxon>
        <taxon>Eurotiales</taxon>
        <taxon>Aspergillaceae</taxon>
        <taxon>Aspergillus</taxon>
        <taxon>Aspergillus subgen. Circumdati</taxon>
    </lineage>
</organism>
<dbReference type="AlphaFoldDB" id="A0A317VN98"/>
<accession>A0A317VN98</accession>
<feature type="domain" description="Yeast cell wall synthesis Kre9/Knh1-like N-terminal" evidence="4">
    <location>
        <begin position="47"/>
        <end position="136"/>
    </location>
</feature>
<sequence>MHTLKSLLLTALTLSSTLTLTSATTTSSSSSTTTTTTTTPTYSITEPTSGAIISLNTATVISWNTTEPSTSKLSIHLSKTTNETTNFYTIATNISNSGSISWSPPSRVGTGSDYIVVLEPSSSSSSETYTSSPFTISSSTNASTTYYPTEGEVVKTGQTTIITWEVERNVSEVSIYLMEGELKNGNGTADGSGLKNVTTITTDIANSGDVACVLPGSVKSGDDYRFAIVDVKDEGRVKYSAVFEVVNSGGDGDDSSSEGSSSGSGSGSDSGNVSGSSSSGDGSGSAAGNGKETSGAAKVWGVGVGGRWGGGLFVGLVVGSLLV</sequence>
<feature type="compositionally biased region" description="Low complexity" evidence="2">
    <location>
        <begin position="269"/>
        <end position="280"/>
    </location>
</feature>
<evidence type="ECO:0000256" key="1">
    <source>
        <dbReference type="ARBA" id="ARBA00022729"/>
    </source>
</evidence>
<dbReference type="Pfam" id="PF10342">
    <property type="entry name" value="Kre9_KNH"/>
    <property type="match status" value="2"/>
</dbReference>
<feature type="chain" id="PRO_5016366447" description="Yeast cell wall synthesis Kre9/Knh1-like N-terminal domain-containing protein" evidence="3">
    <location>
        <begin position="24"/>
        <end position="323"/>
    </location>
</feature>
<dbReference type="GeneID" id="37059323"/>
<dbReference type="OrthoDB" id="4507218at2759"/>
<feature type="signal peptide" evidence="3">
    <location>
        <begin position="1"/>
        <end position="23"/>
    </location>
</feature>
<feature type="region of interest" description="Disordered" evidence="2">
    <location>
        <begin position="249"/>
        <end position="293"/>
    </location>
</feature>
<feature type="region of interest" description="Disordered" evidence="2">
    <location>
        <begin position="24"/>
        <end position="43"/>
    </location>
</feature>
<gene>
    <name evidence="5" type="ORF">BO83DRAFT_463519</name>
</gene>
<evidence type="ECO:0000313" key="5">
    <source>
        <dbReference type="EMBL" id="PWY75796.1"/>
    </source>
</evidence>
<evidence type="ECO:0000256" key="3">
    <source>
        <dbReference type="SAM" id="SignalP"/>
    </source>
</evidence>
<dbReference type="RefSeq" id="XP_025389326.1">
    <property type="nucleotide sequence ID" value="XM_025537361.1"/>
</dbReference>
<comment type="caution">
    <text evidence="5">The sequence shown here is derived from an EMBL/GenBank/DDBJ whole genome shotgun (WGS) entry which is preliminary data.</text>
</comment>
<dbReference type="EMBL" id="MSFU01000009">
    <property type="protein sequence ID" value="PWY75796.1"/>
    <property type="molecule type" value="Genomic_DNA"/>
</dbReference>
<keyword evidence="6" id="KW-1185">Reference proteome</keyword>
<dbReference type="VEuPathDB" id="FungiDB:BO83DRAFT_463519"/>
<proteinExistence type="predicted"/>
<protein>
    <recommendedName>
        <fullName evidence="4">Yeast cell wall synthesis Kre9/Knh1-like N-terminal domain-containing protein</fullName>
    </recommendedName>
</protein>
<feature type="domain" description="Yeast cell wall synthesis Kre9/Knh1-like N-terminal" evidence="4">
    <location>
        <begin position="148"/>
        <end position="245"/>
    </location>
</feature>
<evidence type="ECO:0000256" key="2">
    <source>
        <dbReference type="SAM" id="MobiDB-lite"/>
    </source>
</evidence>
<evidence type="ECO:0000313" key="6">
    <source>
        <dbReference type="Proteomes" id="UP000246171"/>
    </source>
</evidence>
<keyword evidence="1 3" id="KW-0732">Signal</keyword>
<dbReference type="Proteomes" id="UP000246171">
    <property type="component" value="Unassembled WGS sequence"/>
</dbReference>
<evidence type="ECO:0000259" key="4">
    <source>
        <dbReference type="Pfam" id="PF10342"/>
    </source>
</evidence>
<name>A0A317VN98_ASPEC</name>